<name>A0A380T2A6_9PSED</name>
<keyword evidence="2" id="KW-1185">Reference proteome</keyword>
<evidence type="ECO:0000313" key="2">
    <source>
        <dbReference type="Proteomes" id="UP000255177"/>
    </source>
</evidence>
<dbReference type="EMBL" id="UIDD01000008">
    <property type="protein sequence ID" value="SUQ63656.1"/>
    <property type="molecule type" value="Genomic_DNA"/>
</dbReference>
<dbReference type="Proteomes" id="UP000255177">
    <property type="component" value="Unassembled WGS sequence"/>
</dbReference>
<organism evidence="1 2">
    <name type="scientific">Pseudomonas wadenswilerensis</name>
    <dbReference type="NCBI Taxonomy" id="1785161"/>
    <lineage>
        <taxon>Bacteria</taxon>
        <taxon>Pseudomonadati</taxon>
        <taxon>Pseudomonadota</taxon>
        <taxon>Gammaproteobacteria</taxon>
        <taxon>Pseudomonadales</taxon>
        <taxon>Pseudomonadaceae</taxon>
        <taxon>Pseudomonas</taxon>
    </lineage>
</organism>
<dbReference type="AlphaFoldDB" id="A0A380T2A6"/>
<sequence>MGSIKALYGACVLTLRAAGLDCRCQGCGKALILLKC</sequence>
<evidence type="ECO:0000313" key="1">
    <source>
        <dbReference type="EMBL" id="SUQ63656.1"/>
    </source>
</evidence>
<protein>
    <submittedName>
        <fullName evidence="1">Uncharacterized protein</fullName>
    </submittedName>
</protein>
<proteinExistence type="predicted"/>
<accession>A0A380T2A6</accession>
<gene>
    <name evidence="1" type="ORF">CCOS864_03109</name>
</gene>
<reference evidence="2" key="1">
    <citation type="submission" date="2018-07" db="EMBL/GenBank/DDBJ databases">
        <authorList>
            <person name="Blom J."/>
        </authorList>
    </citation>
    <scope>NUCLEOTIDE SEQUENCE [LARGE SCALE GENOMIC DNA]</scope>
    <source>
        <strain evidence="2">CCOS 864</strain>
    </source>
</reference>